<evidence type="ECO:0000256" key="4">
    <source>
        <dbReference type="SAM" id="MobiDB-lite"/>
    </source>
</evidence>
<dbReference type="InterPro" id="IPR015424">
    <property type="entry name" value="PyrdxlP-dep_Trfase"/>
</dbReference>
<reference evidence="6 7" key="1">
    <citation type="journal article" date="2014" name="Nat. Commun.">
        <title>Klebsormidium flaccidum genome reveals primary factors for plant terrestrial adaptation.</title>
        <authorList>
            <person name="Hori K."/>
            <person name="Maruyama F."/>
            <person name="Fujisawa T."/>
            <person name="Togashi T."/>
            <person name="Yamamoto N."/>
            <person name="Seo M."/>
            <person name="Sato S."/>
            <person name="Yamada T."/>
            <person name="Mori H."/>
            <person name="Tajima N."/>
            <person name="Moriyama T."/>
            <person name="Ikeuchi M."/>
            <person name="Watanabe M."/>
            <person name="Wada H."/>
            <person name="Kobayashi K."/>
            <person name="Saito M."/>
            <person name="Masuda T."/>
            <person name="Sasaki-Sekimoto Y."/>
            <person name="Mashiguchi K."/>
            <person name="Awai K."/>
            <person name="Shimojima M."/>
            <person name="Masuda S."/>
            <person name="Iwai M."/>
            <person name="Nobusawa T."/>
            <person name="Narise T."/>
            <person name="Kondo S."/>
            <person name="Saito H."/>
            <person name="Sato R."/>
            <person name="Murakawa M."/>
            <person name="Ihara Y."/>
            <person name="Oshima-Yamada Y."/>
            <person name="Ohtaka K."/>
            <person name="Satoh M."/>
            <person name="Sonobe K."/>
            <person name="Ishii M."/>
            <person name="Ohtani R."/>
            <person name="Kanamori-Sato M."/>
            <person name="Honoki R."/>
            <person name="Miyazaki D."/>
            <person name="Mochizuki H."/>
            <person name="Umetsu J."/>
            <person name="Higashi K."/>
            <person name="Shibata D."/>
            <person name="Kamiya Y."/>
            <person name="Sato N."/>
            <person name="Nakamura Y."/>
            <person name="Tabata S."/>
            <person name="Ida S."/>
            <person name="Kurokawa K."/>
            <person name="Ohta H."/>
        </authorList>
    </citation>
    <scope>NUCLEOTIDE SEQUENCE [LARGE SCALE GENOMIC DNA]</scope>
    <source>
        <strain evidence="6 7">NIES-2285</strain>
    </source>
</reference>
<feature type="domain" description="Aminotransferase class V" evidence="5">
    <location>
        <begin position="122"/>
        <end position="371"/>
    </location>
</feature>
<dbReference type="GO" id="GO:0005737">
    <property type="term" value="C:cytoplasm"/>
    <property type="evidence" value="ECO:0000318"/>
    <property type="project" value="GO_Central"/>
</dbReference>
<dbReference type="EMBL" id="DF237143">
    <property type="protein sequence ID" value="GAQ84552.1"/>
    <property type="molecule type" value="Genomic_DNA"/>
</dbReference>
<dbReference type="NCBIfam" id="TIGR01814">
    <property type="entry name" value="kynureninase"/>
    <property type="match status" value="1"/>
</dbReference>
<gene>
    <name evidence="6" type="ORF">KFL_001940090</name>
</gene>
<dbReference type="GO" id="GO:0009435">
    <property type="term" value="P:NAD+ biosynthetic process"/>
    <property type="evidence" value="ECO:0007669"/>
    <property type="project" value="InterPro"/>
</dbReference>
<protein>
    <submittedName>
        <fullName evidence="6">Kynureninase</fullName>
    </submittedName>
</protein>
<dbReference type="AlphaFoldDB" id="A0A1Y1I3M4"/>
<evidence type="ECO:0000256" key="3">
    <source>
        <dbReference type="ARBA" id="ARBA00022898"/>
    </source>
</evidence>
<dbReference type="OMA" id="SHVAYRS"/>
<organism evidence="6 7">
    <name type="scientific">Klebsormidium nitens</name>
    <name type="common">Green alga</name>
    <name type="synonym">Ulothrix nitens</name>
    <dbReference type="NCBI Taxonomy" id="105231"/>
    <lineage>
        <taxon>Eukaryota</taxon>
        <taxon>Viridiplantae</taxon>
        <taxon>Streptophyta</taxon>
        <taxon>Klebsormidiophyceae</taxon>
        <taxon>Klebsormidiales</taxon>
        <taxon>Klebsormidiaceae</taxon>
        <taxon>Klebsormidium</taxon>
    </lineage>
</organism>
<dbReference type="InterPro" id="IPR015421">
    <property type="entry name" value="PyrdxlP-dep_Trfase_major"/>
</dbReference>
<dbReference type="Proteomes" id="UP000054558">
    <property type="component" value="Unassembled WGS sequence"/>
</dbReference>
<dbReference type="GO" id="GO:0030429">
    <property type="term" value="F:kynureninase activity"/>
    <property type="evidence" value="ECO:0000318"/>
    <property type="project" value="GO_Central"/>
</dbReference>
<keyword evidence="7" id="KW-1185">Reference proteome</keyword>
<evidence type="ECO:0000256" key="2">
    <source>
        <dbReference type="ARBA" id="ARBA00022801"/>
    </source>
</evidence>
<dbReference type="InterPro" id="IPR010111">
    <property type="entry name" value="Kynureninase"/>
</dbReference>
<dbReference type="SUPFAM" id="SSF53383">
    <property type="entry name" value="PLP-dependent transferases"/>
    <property type="match status" value="1"/>
</dbReference>
<accession>A0A1Y1I3M4</accession>
<dbReference type="Gene3D" id="3.40.640.10">
    <property type="entry name" value="Type I PLP-dependent aspartate aminotransferase-like (Major domain)"/>
    <property type="match status" value="1"/>
</dbReference>
<evidence type="ECO:0000256" key="1">
    <source>
        <dbReference type="ARBA" id="ARBA00022642"/>
    </source>
</evidence>
<dbReference type="Gene3D" id="3.90.1150.10">
    <property type="entry name" value="Aspartate Aminotransferase, domain 1"/>
    <property type="match status" value="1"/>
</dbReference>
<evidence type="ECO:0000313" key="7">
    <source>
        <dbReference type="Proteomes" id="UP000054558"/>
    </source>
</evidence>
<keyword evidence="2" id="KW-0378">Hydrolase</keyword>
<evidence type="ECO:0000313" key="6">
    <source>
        <dbReference type="EMBL" id="GAQ84552.1"/>
    </source>
</evidence>
<dbReference type="Pfam" id="PF00266">
    <property type="entry name" value="Aminotran_5"/>
    <property type="match status" value="1"/>
</dbReference>
<dbReference type="InterPro" id="IPR000192">
    <property type="entry name" value="Aminotrans_V_dom"/>
</dbReference>
<dbReference type="PANTHER" id="PTHR14084">
    <property type="entry name" value="KYNURENINASE"/>
    <property type="match status" value="1"/>
</dbReference>
<dbReference type="PANTHER" id="PTHR14084:SF0">
    <property type="entry name" value="KYNURENINASE"/>
    <property type="match status" value="1"/>
</dbReference>
<dbReference type="GO" id="GO:0043420">
    <property type="term" value="P:anthranilate metabolic process"/>
    <property type="evidence" value="ECO:0000318"/>
    <property type="project" value="GO_Central"/>
</dbReference>
<name>A0A1Y1I3M4_KLENI</name>
<keyword evidence="3" id="KW-0663">Pyridoxal phosphate</keyword>
<dbReference type="GO" id="GO:0030170">
    <property type="term" value="F:pyridoxal phosphate binding"/>
    <property type="evidence" value="ECO:0007669"/>
    <property type="project" value="InterPro"/>
</dbReference>
<sequence length="467" mass="50746">MVTVPELTHTQFLLASSLDTTTRLLGTMVVFNMADLKLAPKEGDSFDTSQAYAEGLDKQDSLAAKREEFAINGEELIYVDGNSLGRLPKRTMPVIQNRVEREWGEKLIRSWGSCGWYETSTRVGGKIAQMVGARSNEVIACDSTSVNLFKLILAALALRPGRTKIVTDTLNFPSDIYVIEGCINLLGNRHALQLVPSHDNDLTVDMETLEAAVDDTTALVLLSHVVFKSGFMYDGRAVTELAHKAGALVLWDLSHAAGAVPVALNEWNADFAVGCGYKYLNGGPGATAFLYVREDLQDQCSSPIWGWFGQSRPFDFATSYTPAKGMARFLAGSPPLLQLAAVEAGVDVIKEVGMEALRAKSLQLSEYLIKLADERLSPLGYSVGTPRDPAQRGSHSRTTSASGSRRSIPRLQRCGTWSSGSVERWRRSCTSSTLSTDLPLLDPTAIVQRRGQCGNSMILVASGRFGS</sequence>
<dbReference type="OrthoDB" id="5978656at2759"/>
<dbReference type="GO" id="GO:0019441">
    <property type="term" value="P:L-tryptophan catabolic process to kynurenine"/>
    <property type="evidence" value="ECO:0000318"/>
    <property type="project" value="GO_Central"/>
</dbReference>
<keyword evidence="1" id="KW-0662">Pyridine nucleotide biosynthesis</keyword>
<proteinExistence type="predicted"/>
<dbReference type="STRING" id="105231.A0A1Y1I3M4"/>
<evidence type="ECO:0000259" key="5">
    <source>
        <dbReference type="Pfam" id="PF00266"/>
    </source>
</evidence>
<feature type="region of interest" description="Disordered" evidence="4">
    <location>
        <begin position="380"/>
        <end position="408"/>
    </location>
</feature>
<feature type="compositionally biased region" description="Low complexity" evidence="4">
    <location>
        <begin position="392"/>
        <end position="406"/>
    </location>
</feature>
<dbReference type="InterPro" id="IPR015422">
    <property type="entry name" value="PyrdxlP-dep_Trfase_small"/>
</dbReference>